<comment type="caution">
    <text evidence="2">The sequence shown here is derived from an EMBL/GenBank/DDBJ whole genome shotgun (WGS) entry which is preliminary data.</text>
</comment>
<evidence type="ECO:0000313" key="3">
    <source>
        <dbReference type="Proteomes" id="UP000651271"/>
    </source>
</evidence>
<name>A0ABR7YHS4_9SPHI</name>
<gene>
    <name evidence="2" type="ORF">H8B04_14940</name>
</gene>
<feature type="domain" description="Integrase catalytic" evidence="1">
    <location>
        <begin position="1"/>
        <end position="33"/>
    </location>
</feature>
<protein>
    <submittedName>
        <fullName evidence="2">IS3 family transposase</fullName>
    </submittedName>
</protein>
<evidence type="ECO:0000313" key="2">
    <source>
        <dbReference type="EMBL" id="MBD1430837.1"/>
    </source>
</evidence>
<dbReference type="RefSeq" id="WP_190302854.1">
    <property type="nucleotide sequence ID" value="NZ_JACOIJ010000040.1"/>
</dbReference>
<evidence type="ECO:0000259" key="1">
    <source>
        <dbReference type="Pfam" id="PF13333"/>
    </source>
</evidence>
<organism evidence="2 3">
    <name type="scientific">Sphingobacterium litopenaei</name>
    <dbReference type="NCBI Taxonomy" id="2763500"/>
    <lineage>
        <taxon>Bacteria</taxon>
        <taxon>Pseudomonadati</taxon>
        <taxon>Bacteroidota</taxon>
        <taxon>Sphingobacteriia</taxon>
        <taxon>Sphingobacteriales</taxon>
        <taxon>Sphingobacteriaceae</taxon>
        <taxon>Sphingobacterium</taxon>
    </lineage>
</organism>
<sequence>ELKKEIINYINYYNKVRIKSNLNGMSPVEYRAHYIKNIA</sequence>
<feature type="non-terminal residue" evidence="2">
    <location>
        <position position="1"/>
    </location>
</feature>
<dbReference type="Pfam" id="PF13333">
    <property type="entry name" value="rve_2"/>
    <property type="match status" value="1"/>
</dbReference>
<proteinExistence type="predicted"/>
<dbReference type="EMBL" id="JACOIJ010000040">
    <property type="protein sequence ID" value="MBD1430837.1"/>
    <property type="molecule type" value="Genomic_DNA"/>
</dbReference>
<reference evidence="2 3" key="1">
    <citation type="submission" date="2020-08" db="EMBL/GenBank/DDBJ databases">
        <title>Sphingobacterium sp. DN04309 isolated from aquaculture water.</title>
        <authorList>
            <person name="Zhang M."/>
        </authorList>
    </citation>
    <scope>NUCLEOTIDE SEQUENCE [LARGE SCALE GENOMIC DNA]</scope>
    <source>
        <strain evidence="2 3">DN04309</strain>
    </source>
</reference>
<dbReference type="InterPro" id="IPR001584">
    <property type="entry name" value="Integrase_cat-core"/>
</dbReference>
<keyword evidence="3" id="KW-1185">Reference proteome</keyword>
<accession>A0ABR7YHS4</accession>
<dbReference type="Proteomes" id="UP000651271">
    <property type="component" value="Unassembled WGS sequence"/>
</dbReference>